<dbReference type="AlphaFoldDB" id="A0A0P9AEY8"/>
<dbReference type="EMBL" id="CH902619">
    <property type="protein sequence ID" value="KPU76464.1"/>
    <property type="molecule type" value="Genomic_DNA"/>
</dbReference>
<protein>
    <recommendedName>
        <fullName evidence="4">MARVEL domain-containing protein</fullName>
    </recommendedName>
</protein>
<keyword evidence="1" id="KW-1133">Transmembrane helix</keyword>
<feature type="transmembrane region" description="Helical" evidence="1">
    <location>
        <begin position="40"/>
        <end position="64"/>
    </location>
</feature>
<dbReference type="OrthoDB" id="7861546at2759"/>
<evidence type="ECO:0000256" key="1">
    <source>
        <dbReference type="SAM" id="Phobius"/>
    </source>
</evidence>
<sequence length="137" mass="16254">MCELNDRFYCLLVAVMAYVVGIPQCIYKGYILAAKSHWNIWYIIFLVAWIMIFLAAILLIVGSLTDKRPMLLTWLIVVLIFAVLVMIVKIWELVFVWKEWGIILGIVSIVFYIALIFCFLYYPYVYQRNLKSEQNYY</sequence>
<keyword evidence="3" id="KW-1185">Reference proteome</keyword>
<name>A0A0P9AEY8_DROAN</name>
<dbReference type="InParanoid" id="A0A0P9AEY8"/>
<evidence type="ECO:0000313" key="2">
    <source>
        <dbReference type="EMBL" id="KPU76464.1"/>
    </source>
</evidence>
<dbReference type="Proteomes" id="UP000007801">
    <property type="component" value="Unassembled WGS sequence"/>
</dbReference>
<proteinExistence type="predicted"/>
<accession>A0A0P9AEY8</accession>
<gene>
    <name evidence="2" type="primary">Dana\GF27299</name>
    <name evidence="2" type="ORF">GF27299</name>
</gene>
<keyword evidence="1" id="KW-0472">Membrane</keyword>
<organism evidence="2 3">
    <name type="scientific">Drosophila ananassae</name>
    <name type="common">Fruit fly</name>
    <dbReference type="NCBI Taxonomy" id="7217"/>
    <lineage>
        <taxon>Eukaryota</taxon>
        <taxon>Metazoa</taxon>
        <taxon>Ecdysozoa</taxon>
        <taxon>Arthropoda</taxon>
        <taxon>Hexapoda</taxon>
        <taxon>Insecta</taxon>
        <taxon>Pterygota</taxon>
        <taxon>Neoptera</taxon>
        <taxon>Endopterygota</taxon>
        <taxon>Diptera</taxon>
        <taxon>Brachycera</taxon>
        <taxon>Muscomorpha</taxon>
        <taxon>Ephydroidea</taxon>
        <taxon>Drosophilidae</taxon>
        <taxon>Drosophila</taxon>
        <taxon>Sophophora</taxon>
    </lineage>
</organism>
<feature type="transmembrane region" description="Helical" evidence="1">
    <location>
        <begin position="9"/>
        <end position="34"/>
    </location>
</feature>
<reference evidence="2 3" key="1">
    <citation type="journal article" date="2007" name="Nature">
        <title>Evolution of genes and genomes on the Drosophila phylogeny.</title>
        <authorList>
            <consortium name="Drosophila 12 Genomes Consortium"/>
            <person name="Clark A.G."/>
            <person name="Eisen M.B."/>
            <person name="Smith D.R."/>
            <person name="Bergman C.M."/>
            <person name="Oliver B."/>
            <person name="Markow T.A."/>
            <person name="Kaufman T.C."/>
            <person name="Kellis M."/>
            <person name="Gelbart W."/>
            <person name="Iyer V.N."/>
            <person name="Pollard D.A."/>
            <person name="Sackton T.B."/>
            <person name="Larracuente A.M."/>
            <person name="Singh N.D."/>
            <person name="Abad J.P."/>
            <person name="Abt D.N."/>
            <person name="Adryan B."/>
            <person name="Aguade M."/>
            <person name="Akashi H."/>
            <person name="Anderson W.W."/>
            <person name="Aquadro C.F."/>
            <person name="Ardell D.H."/>
            <person name="Arguello R."/>
            <person name="Artieri C.G."/>
            <person name="Barbash D.A."/>
            <person name="Barker D."/>
            <person name="Barsanti P."/>
            <person name="Batterham P."/>
            <person name="Batzoglou S."/>
            <person name="Begun D."/>
            <person name="Bhutkar A."/>
            <person name="Blanco E."/>
            <person name="Bosak S.A."/>
            <person name="Bradley R.K."/>
            <person name="Brand A.D."/>
            <person name="Brent M.R."/>
            <person name="Brooks A.N."/>
            <person name="Brown R.H."/>
            <person name="Butlin R.K."/>
            <person name="Caggese C."/>
            <person name="Calvi B.R."/>
            <person name="Bernardo de Carvalho A."/>
            <person name="Caspi A."/>
            <person name="Castrezana S."/>
            <person name="Celniker S.E."/>
            <person name="Chang J.L."/>
            <person name="Chapple C."/>
            <person name="Chatterji S."/>
            <person name="Chinwalla A."/>
            <person name="Civetta A."/>
            <person name="Clifton S.W."/>
            <person name="Comeron J.M."/>
            <person name="Costello J.C."/>
            <person name="Coyne J.A."/>
            <person name="Daub J."/>
            <person name="David R.G."/>
            <person name="Delcher A.L."/>
            <person name="Delehaunty K."/>
            <person name="Do C.B."/>
            <person name="Ebling H."/>
            <person name="Edwards K."/>
            <person name="Eickbush T."/>
            <person name="Evans J.D."/>
            <person name="Filipski A."/>
            <person name="Findeiss S."/>
            <person name="Freyhult E."/>
            <person name="Fulton L."/>
            <person name="Fulton R."/>
            <person name="Garcia A.C."/>
            <person name="Gardiner A."/>
            <person name="Garfield D.A."/>
            <person name="Garvin B.E."/>
            <person name="Gibson G."/>
            <person name="Gilbert D."/>
            <person name="Gnerre S."/>
            <person name="Godfrey J."/>
            <person name="Good R."/>
            <person name="Gotea V."/>
            <person name="Gravely B."/>
            <person name="Greenberg A.J."/>
            <person name="Griffiths-Jones S."/>
            <person name="Gross S."/>
            <person name="Guigo R."/>
            <person name="Gustafson E.A."/>
            <person name="Haerty W."/>
            <person name="Hahn M.W."/>
            <person name="Halligan D.L."/>
            <person name="Halpern A.L."/>
            <person name="Halter G.M."/>
            <person name="Han M.V."/>
            <person name="Heger A."/>
            <person name="Hillier L."/>
            <person name="Hinrichs A.S."/>
            <person name="Holmes I."/>
            <person name="Hoskins R.A."/>
            <person name="Hubisz M.J."/>
            <person name="Hultmark D."/>
            <person name="Huntley M.A."/>
            <person name="Jaffe D.B."/>
            <person name="Jagadeeshan S."/>
            <person name="Jeck W.R."/>
            <person name="Johnson J."/>
            <person name="Jones C.D."/>
            <person name="Jordan W.C."/>
            <person name="Karpen G.H."/>
            <person name="Kataoka E."/>
            <person name="Keightley P.D."/>
            <person name="Kheradpour P."/>
            <person name="Kirkness E.F."/>
            <person name="Koerich L.B."/>
            <person name="Kristiansen K."/>
            <person name="Kudrna D."/>
            <person name="Kulathinal R.J."/>
            <person name="Kumar S."/>
            <person name="Kwok R."/>
            <person name="Lander E."/>
            <person name="Langley C.H."/>
            <person name="Lapoint R."/>
            <person name="Lazzaro B.P."/>
            <person name="Lee S.J."/>
            <person name="Levesque L."/>
            <person name="Li R."/>
            <person name="Lin C.F."/>
            <person name="Lin M.F."/>
            <person name="Lindblad-Toh K."/>
            <person name="Llopart A."/>
            <person name="Long M."/>
            <person name="Low L."/>
            <person name="Lozovsky E."/>
            <person name="Lu J."/>
            <person name="Luo M."/>
            <person name="Machado C.A."/>
            <person name="Makalowski W."/>
            <person name="Marzo M."/>
            <person name="Matsuda M."/>
            <person name="Matzkin L."/>
            <person name="McAllister B."/>
            <person name="McBride C.S."/>
            <person name="McKernan B."/>
            <person name="McKernan K."/>
            <person name="Mendez-Lago M."/>
            <person name="Minx P."/>
            <person name="Mollenhauer M.U."/>
            <person name="Montooth K."/>
            <person name="Mount S.M."/>
            <person name="Mu X."/>
            <person name="Myers E."/>
            <person name="Negre B."/>
            <person name="Newfeld S."/>
            <person name="Nielsen R."/>
            <person name="Noor M.A."/>
            <person name="O'Grady P."/>
            <person name="Pachter L."/>
            <person name="Papaceit M."/>
            <person name="Parisi M.J."/>
            <person name="Parisi M."/>
            <person name="Parts L."/>
            <person name="Pedersen J.S."/>
            <person name="Pesole G."/>
            <person name="Phillippy A.M."/>
            <person name="Ponting C.P."/>
            <person name="Pop M."/>
            <person name="Porcelli D."/>
            <person name="Powell J.R."/>
            <person name="Prohaska S."/>
            <person name="Pruitt K."/>
            <person name="Puig M."/>
            <person name="Quesneville H."/>
            <person name="Ram K.R."/>
            <person name="Rand D."/>
            <person name="Rasmussen M.D."/>
            <person name="Reed L.K."/>
            <person name="Reenan R."/>
            <person name="Reily A."/>
            <person name="Remington K.A."/>
            <person name="Rieger T.T."/>
            <person name="Ritchie M.G."/>
            <person name="Robin C."/>
            <person name="Rogers Y.H."/>
            <person name="Rohde C."/>
            <person name="Rozas J."/>
            <person name="Rubenfield M.J."/>
            <person name="Ruiz A."/>
            <person name="Russo S."/>
            <person name="Salzberg S.L."/>
            <person name="Sanchez-Gracia A."/>
            <person name="Saranga D.J."/>
            <person name="Sato H."/>
            <person name="Schaeffer S.W."/>
            <person name="Schatz M.C."/>
            <person name="Schlenke T."/>
            <person name="Schwartz R."/>
            <person name="Segarra C."/>
            <person name="Singh R.S."/>
            <person name="Sirot L."/>
            <person name="Sirota M."/>
            <person name="Sisneros N.B."/>
            <person name="Smith C.D."/>
            <person name="Smith T.F."/>
            <person name="Spieth J."/>
            <person name="Stage D.E."/>
            <person name="Stark A."/>
            <person name="Stephan W."/>
            <person name="Strausberg R.L."/>
            <person name="Strempel S."/>
            <person name="Sturgill D."/>
            <person name="Sutton G."/>
            <person name="Sutton G.G."/>
            <person name="Tao W."/>
            <person name="Teichmann S."/>
            <person name="Tobari Y.N."/>
            <person name="Tomimura Y."/>
            <person name="Tsolas J.M."/>
            <person name="Valente V.L."/>
            <person name="Venter E."/>
            <person name="Venter J.C."/>
            <person name="Vicario S."/>
            <person name="Vieira F.G."/>
            <person name="Vilella A.J."/>
            <person name="Villasante A."/>
            <person name="Walenz B."/>
            <person name="Wang J."/>
            <person name="Wasserman M."/>
            <person name="Watts T."/>
            <person name="Wilson D."/>
            <person name="Wilson R.K."/>
            <person name="Wing R.A."/>
            <person name="Wolfner M.F."/>
            <person name="Wong A."/>
            <person name="Wong G.K."/>
            <person name="Wu C.I."/>
            <person name="Wu G."/>
            <person name="Yamamoto D."/>
            <person name="Yang H.P."/>
            <person name="Yang S.P."/>
            <person name="Yorke J.A."/>
            <person name="Yoshida K."/>
            <person name="Zdobnov E."/>
            <person name="Zhang P."/>
            <person name="Zhang Y."/>
            <person name="Zimin A.V."/>
            <person name="Baldwin J."/>
            <person name="Abdouelleil A."/>
            <person name="Abdulkadir J."/>
            <person name="Abebe A."/>
            <person name="Abera B."/>
            <person name="Abreu J."/>
            <person name="Acer S.C."/>
            <person name="Aftuck L."/>
            <person name="Alexander A."/>
            <person name="An P."/>
            <person name="Anderson E."/>
            <person name="Anderson S."/>
            <person name="Arachi H."/>
            <person name="Azer M."/>
            <person name="Bachantsang P."/>
            <person name="Barry A."/>
            <person name="Bayul T."/>
            <person name="Berlin A."/>
            <person name="Bessette D."/>
            <person name="Bloom T."/>
            <person name="Blye J."/>
            <person name="Boguslavskiy L."/>
            <person name="Bonnet C."/>
            <person name="Boukhgalter B."/>
            <person name="Bourzgui I."/>
            <person name="Brown A."/>
            <person name="Cahill P."/>
            <person name="Channer S."/>
            <person name="Cheshatsang Y."/>
            <person name="Chuda L."/>
            <person name="Citroen M."/>
            <person name="Collymore A."/>
            <person name="Cooke P."/>
            <person name="Costello M."/>
            <person name="D'Aco K."/>
            <person name="Daza R."/>
            <person name="De Haan G."/>
            <person name="DeGray S."/>
            <person name="DeMaso C."/>
            <person name="Dhargay N."/>
            <person name="Dooley K."/>
            <person name="Dooley E."/>
            <person name="Doricent M."/>
            <person name="Dorje P."/>
            <person name="Dorjee K."/>
            <person name="Dupes A."/>
            <person name="Elong R."/>
            <person name="Falk J."/>
            <person name="Farina A."/>
            <person name="Faro S."/>
            <person name="Ferguson D."/>
            <person name="Fisher S."/>
            <person name="Foley C.D."/>
            <person name="Franke A."/>
            <person name="Friedrich D."/>
            <person name="Gadbois L."/>
            <person name="Gearin G."/>
            <person name="Gearin C.R."/>
            <person name="Giannoukos G."/>
            <person name="Goode T."/>
            <person name="Graham J."/>
            <person name="Grandbois E."/>
            <person name="Grewal S."/>
            <person name="Gyaltsen K."/>
            <person name="Hafez N."/>
            <person name="Hagos B."/>
            <person name="Hall J."/>
            <person name="Henson C."/>
            <person name="Hollinger A."/>
            <person name="Honan T."/>
            <person name="Huard M.D."/>
            <person name="Hughes L."/>
            <person name="Hurhula B."/>
            <person name="Husby M.E."/>
            <person name="Kamat A."/>
            <person name="Kanga B."/>
            <person name="Kashin S."/>
            <person name="Khazanovich D."/>
            <person name="Kisner P."/>
            <person name="Lance K."/>
            <person name="Lara M."/>
            <person name="Lee W."/>
            <person name="Lennon N."/>
            <person name="Letendre F."/>
            <person name="LeVine R."/>
            <person name="Lipovsky A."/>
            <person name="Liu X."/>
            <person name="Liu J."/>
            <person name="Liu S."/>
            <person name="Lokyitsang T."/>
            <person name="Lokyitsang Y."/>
            <person name="Lubonja R."/>
            <person name="Lui A."/>
            <person name="MacDonald P."/>
            <person name="Magnisalis V."/>
            <person name="Maru K."/>
            <person name="Matthews C."/>
            <person name="McCusker W."/>
            <person name="McDonough S."/>
            <person name="Mehta T."/>
            <person name="Meldrim J."/>
            <person name="Meneus L."/>
            <person name="Mihai O."/>
            <person name="Mihalev A."/>
            <person name="Mihova T."/>
            <person name="Mittelman R."/>
            <person name="Mlenga V."/>
            <person name="Montmayeur A."/>
            <person name="Mulrain L."/>
            <person name="Navidi A."/>
            <person name="Naylor J."/>
            <person name="Negash T."/>
            <person name="Nguyen T."/>
            <person name="Nguyen N."/>
            <person name="Nicol R."/>
            <person name="Norbu C."/>
            <person name="Norbu N."/>
            <person name="Novod N."/>
            <person name="O'Neill B."/>
            <person name="Osman S."/>
            <person name="Markiewicz E."/>
            <person name="Oyono O.L."/>
            <person name="Patti C."/>
            <person name="Phunkhang P."/>
            <person name="Pierre F."/>
            <person name="Priest M."/>
            <person name="Raghuraman S."/>
            <person name="Rege F."/>
            <person name="Reyes R."/>
            <person name="Rise C."/>
            <person name="Rogov P."/>
            <person name="Ross K."/>
            <person name="Ryan E."/>
            <person name="Settipalli S."/>
            <person name="Shea T."/>
            <person name="Sherpa N."/>
            <person name="Shi L."/>
            <person name="Shih D."/>
            <person name="Sparrow T."/>
            <person name="Spaulding J."/>
            <person name="Stalker J."/>
            <person name="Stange-Thomann N."/>
            <person name="Stavropoulos S."/>
            <person name="Stone C."/>
            <person name="Strader C."/>
            <person name="Tesfaye S."/>
            <person name="Thomson T."/>
            <person name="Thoulutsang Y."/>
            <person name="Thoulutsang D."/>
            <person name="Topham K."/>
            <person name="Topping I."/>
            <person name="Tsamla T."/>
            <person name="Vassiliev H."/>
            <person name="Vo A."/>
            <person name="Wangchuk T."/>
            <person name="Wangdi T."/>
            <person name="Weiand M."/>
            <person name="Wilkinson J."/>
            <person name="Wilson A."/>
            <person name="Yadav S."/>
            <person name="Young G."/>
            <person name="Yu Q."/>
            <person name="Zembek L."/>
            <person name="Zhong D."/>
            <person name="Zimmer A."/>
            <person name="Zwirko Z."/>
            <person name="Jaffe D.B."/>
            <person name="Alvarez P."/>
            <person name="Brockman W."/>
            <person name="Butler J."/>
            <person name="Chin C."/>
            <person name="Gnerre S."/>
            <person name="Grabherr M."/>
            <person name="Kleber M."/>
            <person name="Mauceli E."/>
            <person name="MacCallum I."/>
        </authorList>
    </citation>
    <scope>NUCLEOTIDE SEQUENCE [LARGE SCALE GENOMIC DNA]</scope>
    <source>
        <strain evidence="3">Tucson 14024-0371.13</strain>
    </source>
</reference>
<evidence type="ECO:0000313" key="3">
    <source>
        <dbReference type="Proteomes" id="UP000007801"/>
    </source>
</evidence>
<feature type="transmembrane region" description="Helical" evidence="1">
    <location>
        <begin position="100"/>
        <end position="122"/>
    </location>
</feature>
<evidence type="ECO:0008006" key="4">
    <source>
        <dbReference type="Google" id="ProtNLM"/>
    </source>
</evidence>
<keyword evidence="1" id="KW-0812">Transmembrane</keyword>
<feature type="transmembrane region" description="Helical" evidence="1">
    <location>
        <begin position="71"/>
        <end position="94"/>
    </location>
</feature>